<evidence type="ECO:0000256" key="1">
    <source>
        <dbReference type="SAM" id="MobiDB-lite"/>
    </source>
</evidence>
<dbReference type="AlphaFoldDB" id="A0A8H5KGM7"/>
<feature type="compositionally biased region" description="Basic residues" evidence="1">
    <location>
        <begin position="81"/>
        <end position="94"/>
    </location>
</feature>
<dbReference type="GO" id="GO:0016787">
    <property type="term" value="F:hydrolase activity"/>
    <property type="evidence" value="ECO:0007669"/>
    <property type="project" value="UniProtKB-KW"/>
</dbReference>
<gene>
    <name evidence="2" type="ORF">FPANT_12083</name>
</gene>
<dbReference type="Proteomes" id="UP000544095">
    <property type="component" value="Unassembled WGS sequence"/>
</dbReference>
<dbReference type="EMBL" id="JAAOAR010000771">
    <property type="protein sequence ID" value="KAF5573899.1"/>
    <property type="molecule type" value="Genomic_DNA"/>
</dbReference>
<feature type="region of interest" description="Disordered" evidence="1">
    <location>
        <begin position="81"/>
        <end position="146"/>
    </location>
</feature>
<accession>A0A8H5KGM7</accession>
<keyword evidence="2" id="KW-0378">Hydrolase</keyword>
<name>A0A8H5KGM7_9HYPO</name>
<proteinExistence type="predicted"/>
<reference evidence="2 3" key="1">
    <citation type="submission" date="2020-05" db="EMBL/GenBank/DDBJ databases">
        <title>Identification and distribution of gene clusters putatively required for synthesis of sphingolipid metabolism inhibitors in phylogenetically diverse species of the filamentous fungus Fusarium.</title>
        <authorList>
            <person name="Kim H.-S."/>
            <person name="Busman M."/>
            <person name="Brown D.W."/>
            <person name="Divon H."/>
            <person name="Uhlig S."/>
            <person name="Proctor R.H."/>
        </authorList>
    </citation>
    <scope>NUCLEOTIDE SEQUENCE [LARGE SCALE GENOMIC DNA]</scope>
    <source>
        <strain evidence="2 3">NRRL 25211</strain>
    </source>
</reference>
<sequence length="380" mass="41252">MSTVKLLFDVGTSFIAPGRALGAGAEMILYAVDLINYVYPADEDPAGAFEWWLSPCGGSDLVPDDIKEVFDWLSAIPTGRSRFKPPKKIKKGSGKKGDAGNPRSAPGPQKPPTGTGSGSNPKPKKKKCKVSPKQATQRLGGGKNTLRLVGCDPNDVKTTTNLVVTTLTSAQSNNPHWSTLDCPQAAATNSYRNDAAATATWNLEHKGSGWTDAANYKVACDRDEFPPAYLLAETDDAFTEAGKSRKGQRLRFIPGPDNRRAGSMWKGVCFASPLEDLSLKSFHDLVTGGTRGPMGQAGNTRSGQVAAVIQSRPRFEIAYEIDDPKVQTTPKLKDDGLWDNACWPKHMAKTDPGFVLLSLDEWYDKNPKPVWDYTQAYKKG</sequence>
<comment type="caution">
    <text evidence="2">The sequence shown here is derived from an EMBL/GenBank/DDBJ whole genome shotgun (WGS) entry which is preliminary data.</text>
</comment>
<evidence type="ECO:0000313" key="3">
    <source>
        <dbReference type="Proteomes" id="UP000544095"/>
    </source>
</evidence>
<evidence type="ECO:0000313" key="2">
    <source>
        <dbReference type="EMBL" id="KAF5573899.1"/>
    </source>
</evidence>
<protein>
    <submittedName>
        <fullName evidence="2">Glycoside hydrolase family 18</fullName>
    </submittedName>
</protein>
<keyword evidence="3" id="KW-1185">Reference proteome</keyword>
<organism evidence="2 3">
    <name type="scientific">Fusarium pseudoanthophilum</name>
    <dbReference type="NCBI Taxonomy" id="48495"/>
    <lineage>
        <taxon>Eukaryota</taxon>
        <taxon>Fungi</taxon>
        <taxon>Dikarya</taxon>
        <taxon>Ascomycota</taxon>
        <taxon>Pezizomycotina</taxon>
        <taxon>Sordariomycetes</taxon>
        <taxon>Hypocreomycetidae</taxon>
        <taxon>Hypocreales</taxon>
        <taxon>Nectriaceae</taxon>
        <taxon>Fusarium</taxon>
        <taxon>Fusarium fujikuroi species complex</taxon>
    </lineage>
</organism>